<dbReference type="EC" id="2.3.1.-" evidence="4"/>
<dbReference type="CDD" id="cd04301">
    <property type="entry name" value="NAT_SF"/>
    <property type="match status" value="1"/>
</dbReference>
<dbReference type="SUPFAM" id="SSF55729">
    <property type="entry name" value="Acyl-CoA N-acyltransferases (Nat)"/>
    <property type="match status" value="1"/>
</dbReference>
<name>A0ABU3SBF6_9HYPH</name>
<dbReference type="GO" id="GO:0016746">
    <property type="term" value="F:acyltransferase activity"/>
    <property type="evidence" value="ECO:0007669"/>
    <property type="project" value="UniProtKB-KW"/>
</dbReference>
<keyword evidence="5" id="KW-1185">Reference proteome</keyword>
<dbReference type="InterPro" id="IPR000182">
    <property type="entry name" value="GNAT_dom"/>
</dbReference>
<dbReference type="PANTHER" id="PTHR43877">
    <property type="entry name" value="AMINOALKYLPHOSPHONATE N-ACETYLTRANSFERASE-RELATED-RELATED"/>
    <property type="match status" value="1"/>
</dbReference>
<evidence type="ECO:0000259" key="3">
    <source>
        <dbReference type="PROSITE" id="PS51186"/>
    </source>
</evidence>
<reference evidence="4 5" key="1">
    <citation type="submission" date="2023-09" db="EMBL/GenBank/DDBJ databases">
        <title>Whole genome shotgun sequencing (WGS) of Bosea sp. ZW T0_25, isolated from stored onions (Allium cepa).</title>
        <authorList>
            <person name="Stoll D.A."/>
            <person name="Huch M."/>
        </authorList>
    </citation>
    <scope>NUCLEOTIDE SEQUENCE [LARGE SCALE GENOMIC DNA]</scope>
    <source>
        <strain evidence="4 5">ZW T0_25</strain>
    </source>
</reference>
<proteinExistence type="predicted"/>
<gene>
    <name evidence="4" type="ORF">RKE40_19660</name>
</gene>
<protein>
    <submittedName>
        <fullName evidence="4">GNAT family N-acetyltransferase</fullName>
        <ecNumber evidence="4">2.3.1.-</ecNumber>
    </submittedName>
</protein>
<feature type="domain" description="N-acetyltransferase" evidence="3">
    <location>
        <begin position="6"/>
        <end position="156"/>
    </location>
</feature>
<dbReference type="InterPro" id="IPR016181">
    <property type="entry name" value="Acyl_CoA_acyltransferase"/>
</dbReference>
<evidence type="ECO:0000256" key="2">
    <source>
        <dbReference type="ARBA" id="ARBA00023315"/>
    </source>
</evidence>
<dbReference type="RefSeq" id="WP_316019913.1">
    <property type="nucleotide sequence ID" value="NZ_JAWDID010000034.1"/>
</dbReference>
<dbReference type="PROSITE" id="PS51186">
    <property type="entry name" value="GNAT"/>
    <property type="match status" value="1"/>
</dbReference>
<accession>A0ABU3SBF6</accession>
<dbReference type="Pfam" id="PF00583">
    <property type="entry name" value="Acetyltransf_1"/>
    <property type="match status" value="1"/>
</dbReference>
<dbReference type="InterPro" id="IPR050832">
    <property type="entry name" value="Bact_Acetyltransf"/>
</dbReference>
<dbReference type="Gene3D" id="3.40.630.30">
    <property type="match status" value="1"/>
</dbReference>
<organism evidence="4 5">
    <name type="scientific">Bosea rubneri</name>
    <dbReference type="NCBI Taxonomy" id="3075434"/>
    <lineage>
        <taxon>Bacteria</taxon>
        <taxon>Pseudomonadati</taxon>
        <taxon>Pseudomonadota</taxon>
        <taxon>Alphaproteobacteria</taxon>
        <taxon>Hyphomicrobiales</taxon>
        <taxon>Boseaceae</taxon>
        <taxon>Bosea</taxon>
    </lineage>
</organism>
<evidence type="ECO:0000313" key="4">
    <source>
        <dbReference type="EMBL" id="MDU0342118.1"/>
    </source>
</evidence>
<comment type="caution">
    <text evidence="4">The sequence shown here is derived from an EMBL/GenBank/DDBJ whole genome shotgun (WGS) entry which is preliminary data.</text>
</comment>
<keyword evidence="2 4" id="KW-0012">Acyltransferase</keyword>
<dbReference type="EMBL" id="JAWDID010000034">
    <property type="protein sequence ID" value="MDU0342118.1"/>
    <property type="molecule type" value="Genomic_DNA"/>
</dbReference>
<keyword evidence="1 4" id="KW-0808">Transferase</keyword>
<sequence>MSLGTSMIVPATPADIDAIMACERRPGYEATVGRWSREEHLAGMADPTHRYFVARRADGAIAGFVMLQDVAIEADSILVRRIAVAEQRRGHGRQLLGHALHVIFDELGARSARLGVRAYNASGIALYSSFGMREESRREEQGHGSAAITVMTMTMSAETYRQSRRANP</sequence>
<dbReference type="Proteomes" id="UP001254257">
    <property type="component" value="Unassembled WGS sequence"/>
</dbReference>
<evidence type="ECO:0000313" key="5">
    <source>
        <dbReference type="Proteomes" id="UP001254257"/>
    </source>
</evidence>
<evidence type="ECO:0000256" key="1">
    <source>
        <dbReference type="ARBA" id="ARBA00022679"/>
    </source>
</evidence>